<dbReference type="SMART" id="SM00267">
    <property type="entry name" value="GGDEF"/>
    <property type="match status" value="1"/>
</dbReference>
<feature type="transmembrane region" description="Helical" evidence="3">
    <location>
        <begin position="118"/>
        <end position="138"/>
    </location>
</feature>
<evidence type="ECO:0000313" key="9">
    <source>
        <dbReference type="Proteomes" id="UP000184305"/>
    </source>
</evidence>
<dbReference type="RefSeq" id="WP_073267395.1">
    <property type="nucleotide sequence ID" value="NZ_FRBQ01000007.1"/>
</dbReference>
<dbReference type="Gene3D" id="3.20.20.450">
    <property type="entry name" value="EAL domain"/>
    <property type="match status" value="1"/>
</dbReference>
<feature type="domain" description="PAS" evidence="4">
    <location>
        <begin position="697"/>
        <end position="742"/>
    </location>
</feature>
<dbReference type="InterPro" id="IPR043128">
    <property type="entry name" value="Rev_trsase/Diguanyl_cyclase"/>
</dbReference>
<feature type="transmembrane region" description="Helical" evidence="3">
    <location>
        <begin position="205"/>
        <end position="222"/>
    </location>
</feature>
<evidence type="ECO:0000256" key="2">
    <source>
        <dbReference type="ARBA" id="ARBA00004533"/>
    </source>
</evidence>
<feature type="domain" description="PAC" evidence="5">
    <location>
        <begin position="525"/>
        <end position="576"/>
    </location>
</feature>
<feature type="transmembrane region" description="Helical" evidence="3">
    <location>
        <begin position="36"/>
        <end position="54"/>
    </location>
</feature>
<dbReference type="Gene3D" id="3.30.450.20">
    <property type="entry name" value="PAS domain"/>
    <property type="match status" value="4"/>
</dbReference>
<dbReference type="CDD" id="cd00130">
    <property type="entry name" value="PAS"/>
    <property type="match status" value="3"/>
</dbReference>
<name>A0A1M7L348_9GAMM</name>
<feature type="transmembrane region" description="Helical" evidence="3">
    <location>
        <begin position="150"/>
        <end position="169"/>
    </location>
</feature>
<dbReference type="NCBIfam" id="TIGR00254">
    <property type="entry name" value="GGDEF"/>
    <property type="match status" value="1"/>
</dbReference>
<proteinExistence type="predicted"/>
<evidence type="ECO:0000259" key="4">
    <source>
        <dbReference type="PROSITE" id="PS50112"/>
    </source>
</evidence>
<dbReference type="GO" id="GO:0005886">
    <property type="term" value="C:plasma membrane"/>
    <property type="evidence" value="ECO:0007669"/>
    <property type="project" value="UniProtKB-SubCell"/>
</dbReference>
<comment type="subcellular location">
    <subcellularLocation>
        <location evidence="2">Cell inner membrane</location>
    </subcellularLocation>
</comment>
<evidence type="ECO:0000259" key="7">
    <source>
        <dbReference type="PROSITE" id="PS50887"/>
    </source>
</evidence>
<dbReference type="PROSITE" id="PS50112">
    <property type="entry name" value="PAS"/>
    <property type="match status" value="2"/>
</dbReference>
<dbReference type="STRING" id="1220495.SAMN05216288_4196"/>
<dbReference type="SUPFAM" id="SSF141868">
    <property type="entry name" value="EAL domain-like"/>
    <property type="match status" value="1"/>
</dbReference>
<dbReference type="SMART" id="SM00052">
    <property type="entry name" value="EAL"/>
    <property type="match status" value="1"/>
</dbReference>
<dbReference type="InterPro" id="IPR035919">
    <property type="entry name" value="EAL_sf"/>
</dbReference>
<feature type="transmembrane region" description="Helical" evidence="3">
    <location>
        <begin position="74"/>
        <end position="97"/>
    </location>
</feature>
<evidence type="ECO:0000259" key="5">
    <source>
        <dbReference type="PROSITE" id="PS50113"/>
    </source>
</evidence>
<dbReference type="SMART" id="SM00091">
    <property type="entry name" value="PAS"/>
    <property type="match status" value="3"/>
</dbReference>
<dbReference type="SUPFAM" id="SSF55073">
    <property type="entry name" value="Nucleotide cyclase"/>
    <property type="match status" value="1"/>
</dbReference>
<feature type="domain" description="GGDEF" evidence="7">
    <location>
        <begin position="856"/>
        <end position="994"/>
    </location>
</feature>
<dbReference type="CDD" id="cd01948">
    <property type="entry name" value="EAL"/>
    <property type="match status" value="1"/>
</dbReference>
<dbReference type="PANTHER" id="PTHR44757:SF2">
    <property type="entry name" value="BIOFILM ARCHITECTURE MAINTENANCE PROTEIN MBAA"/>
    <property type="match status" value="1"/>
</dbReference>
<dbReference type="SMART" id="SM00086">
    <property type="entry name" value="PAC"/>
    <property type="match status" value="4"/>
</dbReference>
<dbReference type="PROSITE" id="PS50883">
    <property type="entry name" value="EAL"/>
    <property type="match status" value="1"/>
</dbReference>
<dbReference type="NCBIfam" id="TIGR00229">
    <property type="entry name" value="sensory_box"/>
    <property type="match status" value="3"/>
</dbReference>
<dbReference type="PROSITE" id="PS50113">
    <property type="entry name" value="PAC"/>
    <property type="match status" value="3"/>
</dbReference>
<dbReference type="Gene3D" id="2.10.70.100">
    <property type="match status" value="1"/>
</dbReference>
<dbReference type="CDD" id="cd01949">
    <property type="entry name" value="GGDEF"/>
    <property type="match status" value="1"/>
</dbReference>
<accession>A0A1M7L348</accession>
<dbReference type="FunFam" id="3.30.70.270:FF:000001">
    <property type="entry name" value="Diguanylate cyclase domain protein"/>
    <property type="match status" value="1"/>
</dbReference>
<evidence type="ECO:0000256" key="1">
    <source>
        <dbReference type="ARBA" id="ARBA00001946"/>
    </source>
</evidence>
<dbReference type="InterPro" id="IPR001610">
    <property type="entry name" value="PAC"/>
</dbReference>
<dbReference type="InterPro" id="IPR052155">
    <property type="entry name" value="Biofilm_reg_signaling"/>
</dbReference>
<dbReference type="OrthoDB" id="9804951at2"/>
<dbReference type="Pfam" id="PF00563">
    <property type="entry name" value="EAL"/>
    <property type="match status" value="1"/>
</dbReference>
<feature type="domain" description="PAC" evidence="5">
    <location>
        <begin position="391"/>
        <end position="442"/>
    </location>
</feature>
<evidence type="ECO:0000259" key="6">
    <source>
        <dbReference type="PROSITE" id="PS50883"/>
    </source>
</evidence>
<dbReference type="InterPro" id="IPR035965">
    <property type="entry name" value="PAS-like_dom_sf"/>
</dbReference>
<reference evidence="9" key="1">
    <citation type="submission" date="2016-11" db="EMBL/GenBank/DDBJ databases">
        <authorList>
            <person name="Varghese N."/>
            <person name="Submissions S."/>
        </authorList>
    </citation>
    <scope>NUCLEOTIDE SEQUENCE [LARGE SCALE GENOMIC DNA]</scope>
    <source>
        <strain evidence="9">CECT 8089</strain>
    </source>
</reference>
<evidence type="ECO:0000313" key="8">
    <source>
        <dbReference type="EMBL" id="SHM72163.1"/>
    </source>
</evidence>
<organism evidence="8 9">
    <name type="scientific">Phytopseudomonas punonensis</name>
    <dbReference type="NCBI Taxonomy" id="1220495"/>
    <lineage>
        <taxon>Bacteria</taxon>
        <taxon>Pseudomonadati</taxon>
        <taxon>Pseudomonadota</taxon>
        <taxon>Gammaproteobacteria</taxon>
        <taxon>Pseudomonadales</taxon>
        <taxon>Pseudomonadaceae</taxon>
        <taxon>Phytopseudomonas</taxon>
    </lineage>
</organism>
<feature type="transmembrane region" description="Helical" evidence="3">
    <location>
        <begin position="234"/>
        <end position="261"/>
    </location>
</feature>
<dbReference type="Gene3D" id="3.30.70.270">
    <property type="match status" value="1"/>
</dbReference>
<evidence type="ECO:0000256" key="3">
    <source>
        <dbReference type="SAM" id="Phobius"/>
    </source>
</evidence>
<dbReference type="AlphaFoldDB" id="A0A1M7L348"/>
<dbReference type="InterPro" id="IPR000700">
    <property type="entry name" value="PAS-assoc_C"/>
</dbReference>
<feature type="domain" description="EAL" evidence="6">
    <location>
        <begin position="1003"/>
        <end position="1257"/>
    </location>
</feature>
<dbReference type="Pfam" id="PF00990">
    <property type="entry name" value="GGDEF"/>
    <property type="match status" value="1"/>
</dbReference>
<keyword evidence="3" id="KW-1133">Transmembrane helix</keyword>
<keyword evidence="9" id="KW-1185">Reference proteome</keyword>
<dbReference type="Pfam" id="PF13426">
    <property type="entry name" value="PAS_9"/>
    <property type="match status" value="3"/>
</dbReference>
<dbReference type="EMBL" id="FRBQ01000007">
    <property type="protein sequence ID" value="SHM72163.1"/>
    <property type="molecule type" value="Genomic_DNA"/>
</dbReference>
<dbReference type="Proteomes" id="UP000184305">
    <property type="component" value="Unassembled WGS sequence"/>
</dbReference>
<dbReference type="GO" id="GO:0003824">
    <property type="term" value="F:catalytic activity"/>
    <property type="evidence" value="ECO:0007669"/>
    <property type="project" value="UniProtKB-ARBA"/>
</dbReference>
<feature type="transmembrane region" description="Helical" evidence="3">
    <location>
        <begin position="281"/>
        <end position="299"/>
    </location>
</feature>
<protein>
    <submittedName>
        <fullName evidence="8">PAS domain S-box-containing protein/diguanylate cyclase (GGDEF) domain-containing protein</fullName>
    </submittedName>
</protein>
<dbReference type="PROSITE" id="PS50887">
    <property type="entry name" value="GGDEF"/>
    <property type="match status" value="1"/>
</dbReference>
<dbReference type="InterPro" id="IPR001633">
    <property type="entry name" value="EAL_dom"/>
</dbReference>
<dbReference type="InterPro" id="IPR000160">
    <property type="entry name" value="GGDEF_dom"/>
</dbReference>
<feature type="domain" description="PAS" evidence="4">
    <location>
        <begin position="315"/>
        <end position="388"/>
    </location>
</feature>
<dbReference type="InterPro" id="IPR000014">
    <property type="entry name" value="PAS"/>
</dbReference>
<comment type="cofactor">
    <cofactor evidence="1">
        <name>Mg(2+)</name>
        <dbReference type="ChEBI" id="CHEBI:18420"/>
    </cofactor>
</comment>
<dbReference type="PANTHER" id="PTHR44757">
    <property type="entry name" value="DIGUANYLATE CYCLASE DGCP"/>
    <property type="match status" value="1"/>
</dbReference>
<gene>
    <name evidence="8" type="ORF">SAMN05216288_4196</name>
</gene>
<keyword evidence="3" id="KW-0812">Transmembrane</keyword>
<feature type="domain" description="PAC" evidence="5">
    <location>
        <begin position="651"/>
        <end position="703"/>
    </location>
</feature>
<dbReference type="SUPFAM" id="SSF55785">
    <property type="entry name" value="PYP-like sensor domain (PAS domain)"/>
    <property type="match status" value="4"/>
</dbReference>
<dbReference type="InterPro" id="IPR029787">
    <property type="entry name" value="Nucleotide_cyclase"/>
</dbReference>
<sequence length="1257" mass="140468">MPRTAERLPFWTWWLPLPAFHLATQLSLTTQLESGVGILYLPFALGLVLALWWGPRVLGALYANAVLSTPLWGLDWHLAPVYALPETLGVACCYLLLRWRPFDAALPNINHVLRFISLGILLPVALTCLLLMVCRVLLNGLAVQDVPQLALTLWLADTLTALVISIPLLTYLSPLLRRRGWLMPVEGLLAPLLDVPAALRKMPSRYALLLVLACLPLLLELLPAQLKLPAVGLLMLSLALVWGFAGAMGGAAMSVLTILALPWAHTIMAGSSWIDPQRLELHFGILLFVLAALLIGRSLTDLRMALIHSAAVQRQLTLAHSALDASPLGVLIADARQADLPLIYCNPAFEQITGREARQTLGLSLLDLLRGEKRHEGLHVLESAIRRGVPGNAVLRLQRQDGETFWSDVILAPMRDDEGISHFIVMQQDVSTREQLAQDAVRQSEALQQQSYLFTQTENIADLGGWSLNMRDMSMYWSAGCFAIYELDPKSGAPTFEESLSQFDAAGRELIGRTLQQMYKGGDQFDIEVRASTAKGRTRWVRLLGVAERDGGELVRVYGAAQDITARRRTEQQLRERDDRLRLFFEAPLIGMALITPTFGWSEVNLKLCSILGLSREQLLESSWASISTPEDLDAEQPLLDEVLSGSREGFERDRNFLRADGSQVPTRLHLRAVRRNNGGVSMFLLLVEDISARYEAEARYRTVVEHAPEAIMLYSVEGGMVDFNGNALRLFGYSREELLNRRPFELSPERQADGRLSIEAAKHYLDAALAGEVPVFEWLHRDNRGRQFPCEVRLVRLPGEPTLIRCSVTDISERQRYQREIERLAYSDELTGLPNRRLMLDRLQHAMDREVRQGSLGALLFIDLDHFKTVNDSLGHLVGDNLLREVTRRLEVQLRNEDTLARMGGDEFVVLLEGLDANEQLAGEQAAMVGERLLKSLEQPCVIDGHELSMSASIGIALHPFGEQNAADVLKQADTAMYRAKQAGRNALHFFAPEMQAAIDQRLQLQGELRQAIARDQLYLVFQPQLRLSDGQLMGAEVLVRWAHPEKGEIFPGQFIPLAEETGLIEDIGNWVLERACATLQGWLPQHPDLVLAVNLSPRELRSRNCVERIRDCLQRYEVPASALELELTEGVLLEDVEQCIANMQALKTLGVRFSIDDFGTGYSSLTYLKRLPLDRLKIDRSFTQDLGIGGNGSNVLLVETILMIARNLDLECVAEGIETPEQLEHLKALGCEFGQGYLLDRPLVEADFLKRLLQA</sequence>
<keyword evidence="3" id="KW-0472">Membrane</keyword>